<dbReference type="Proteomes" id="UP001295684">
    <property type="component" value="Unassembled WGS sequence"/>
</dbReference>
<reference evidence="2" key="1">
    <citation type="submission" date="2023-07" db="EMBL/GenBank/DDBJ databases">
        <authorList>
            <consortium name="AG Swart"/>
            <person name="Singh M."/>
            <person name="Singh A."/>
            <person name="Seah K."/>
            <person name="Emmerich C."/>
        </authorList>
    </citation>
    <scope>NUCLEOTIDE SEQUENCE</scope>
    <source>
        <strain evidence="2">DP1</strain>
    </source>
</reference>
<keyword evidence="3" id="KW-1185">Reference proteome</keyword>
<feature type="compositionally biased region" description="Basic and acidic residues" evidence="1">
    <location>
        <begin position="554"/>
        <end position="572"/>
    </location>
</feature>
<gene>
    <name evidence="2" type="ORF">ECRASSUSDP1_LOCUS13410</name>
</gene>
<feature type="region of interest" description="Disordered" evidence="1">
    <location>
        <begin position="916"/>
        <end position="942"/>
    </location>
</feature>
<organism evidence="2 3">
    <name type="scientific">Euplotes crassus</name>
    <dbReference type="NCBI Taxonomy" id="5936"/>
    <lineage>
        <taxon>Eukaryota</taxon>
        <taxon>Sar</taxon>
        <taxon>Alveolata</taxon>
        <taxon>Ciliophora</taxon>
        <taxon>Intramacronucleata</taxon>
        <taxon>Spirotrichea</taxon>
        <taxon>Hypotrichia</taxon>
        <taxon>Euplotida</taxon>
        <taxon>Euplotidae</taxon>
        <taxon>Moneuplotes</taxon>
    </lineage>
</organism>
<dbReference type="EMBL" id="CAMPGE010013345">
    <property type="protein sequence ID" value="CAI2372083.1"/>
    <property type="molecule type" value="Genomic_DNA"/>
</dbReference>
<dbReference type="AlphaFoldDB" id="A0AAD1UM91"/>
<feature type="region of interest" description="Disordered" evidence="1">
    <location>
        <begin position="968"/>
        <end position="1007"/>
    </location>
</feature>
<evidence type="ECO:0000313" key="2">
    <source>
        <dbReference type="EMBL" id="CAI2372083.1"/>
    </source>
</evidence>
<sequence length="1007" mass="115801">MFCMRQKKEENNMVIEQRPRYKKYKTSNYNSVGHKSSALPQNSISKLNMRKGSFHMNGSKRNTKNLENMKIRLCKKKSVVHQSYNNYYDSNKSINSISSINNLKLGHKSVSLSGNIRTDRSNSDALNSTGNTQHFQTNSLSNDLPFVLDGLQTGSKSRAQVFHFGSRGERTQPKAALNHTAVFLNKTGRLQEVCQLDEVPDENVDERSLSRIRDRIVNRGSITNRLHKSFENYCQQPRYSLVPKANQLKLTSTNLIKVNLDSPVKSPMHSAHRGVVSSNYFPPRKPNSHMMSRSGNFTQRLNLSNGSFEIDARLSYNKFLSLVENKTNSHKKMIIQDLKLFSAKFSQNLQKQSTEKKEKKCKKRAEQKVTQHFKGKRFASVLFIQKAFKILLEKKSLAKSPLLSISQLAHSSFMRTKYLAKAYILGWKTRKLLGCNEIQNYKRNISDLIEFAKSQSNQQKFILKAKNDYIDAINKSLKNPSWWKTYIISKSLQEKQERVQKIRERNKRLKEQRIDVSPSNYSQVNQIQSCKAATDGFSGSMTMAFDFSSAAKRQLEEPTRKKAMKQTEEKKQKNTNFLKRRSNLKYDPAKSIKEEKNRVEKIIMQSDLNSECFGADENDADLFASATAIKLSSKIQKGQVSVKEIMNTSKGSITRSKPIVSENFQNLDYLKNVPRRIDCWLHKVDEKEGKELSTPRSSCDKGFLTQRNKKESKKKRKATTNQSMNCIEGFAEFSKDKQMLGKTPEKSVKMHNLSKDFQTKNKMNDSQLSGESMGIVSLNASQLLVKSNYNVYSPESMKDVKCSQIIQFKSKGECLDFLLDNIEYNSFKGIFTSEEKNNLRKDKRSYDKLANSKTLREIYKLLNKTEKSVSSKRKKSQDATVEKYIAQLKEDYASILMEKSKSSQVRGNRIYTKASEAYQSSPSKEEQGCGIKRKTEKSEYMVEAPRKVLRNNNKSLDFKQEKGYSNYSKIYPRLSRKEDNTAKPSKPKKQSSLLRKPTEIKNRKIVD</sequence>
<name>A0AAD1UM91_EUPCR</name>
<feature type="region of interest" description="Disordered" evidence="1">
    <location>
        <begin position="554"/>
        <end position="581"/>
    </location>
</feature>
<proteinExistence type="predicted"/>
<evidence type="ECO:0000313" key="3">
    <source>
        <dbReference type="Proteomes" id="UP001295684"/>
    </source>
</evidence>
<feature type="compositionally biased region" description="Basic and acidic residues" evidence="1">
    <location>
        <begin position="996"/>
        <end position="1007"/>
    </location>
</feature>
<accession>A0AAD1UM91</accession>
<feature type="region of interest" description="Disordered" evidence="1">
    <location>
        <begin position="267"/>
        <end position="287"/>
    </location>
</feature>
<protein>
    <submittedName>
        <fullName evidence="2">Uncharacterized protein</fullName>
    </submittedName>
</protein>
<evidence type="ECO:0000256" key="1">
    <source>
        <dbReference type="SAM" id="MobiDB-lite"/>
    </source>
</evidence>
<comment type="caution">
    <text evidence="2">The sequence shown here is derived from an EMBL/GenBank/DDBJ whole genome shotgun (WGS) entry which is preliminary data.</text>
</comment>